<keyword evidence="2" id="KW-1015">Disulfide bond</keyword>
<feature type="domain" description="CUB" evidence="5">
    <location>
        <begin position="1176"/>
        <end position="1291"/>
    </location>
</feature>
<feature type="domain" description="CUB" evidence="5">
    <location>
        <begin position="794"/>
        <end position="913"/>
    </location>
</feature>
<evidence type="ECO:0000313" key="7">
    <source>
        <dbReference type="Proteomes" id="UP001159405"/>
    </source>
</evidence>
<dbReference type="SMART" id="SM00042">
    <property type="entry name" value="CUB"/>
    <property type="match status" value="14"/>
</dbReference>
<feature type="domain" description="CUB" evidence="5">
    <location>
        <begin position="295"/>
        <end position="414"/>
    </location>
</feature>
<name>A0ABN8S244_9CNID</name>
<comment type="caution">
    <text evidence="3">Lacks conserved residue(s) required for the propagation of feature annotation.</text>
</comment>
<feature type="domain" description="CUB" evidence="5">
    <location>
        <begin position="543"/>
        <end position="662"/>
    </location>
</feature>
<organism evidence="6 7">
    <name type="scientific">Porites lobata</name>
    <dbReference type="NCBI Taxonomy" id="104759"/>
    <lineage>
        <taxon>Eukaryota</taxon>
        <taxon>Metazoa</taxon>
        <taxon>Cnidaria</taxon>
        <taxon>Anthozoa</taxon>
        <taxon>Hexacorallia</taxon>
        <taxon>Scleractinia</taxon>
        <taxon>Fungiina</taxon>
        <taxon>Poritidae</taxon>
        <taxon>Porites</taxon>
    </lineage>
</organism>
<sequence length="2064" mass="231766">MHCSLHHFRLIGWIEMEGTVQLAFLVQIFFHMIVGLNAQSAVCPNMTTTLNDTSGVLTSPYHPRTYPSSQNCSWKITASKGERIMLVIEEIDIRKCGSSCTCDYLQIRNGLSSDGISGRRRCSYYNDRGIVYYSTKDVLKVTFVSDSHTSSGYRGFKASYIKVKYDAVTAGCSSGTNLHGLAGFIASPNFPNNYPQYSRCAWNITVPNGYFIELTFHHFKLGPYQSSSPCYYLVRWARVTISNVPTINNYYPIILCGQSLPPPVYSVGNSVQVIFTSLSKQYSGFNATYKAIEACPNMATLNETSGVLTSPYYPRTYPFSQNCSWKITASKGERIVLVIEEIHILECGSSCTCDYLQIQNGLSSDGISGRRRCRYYNDRGIVYYSTKDVLRVTFVSDSRTSSRYRGFKATYMKVKYDAVTAGCASGTNLHGLAGFIASPNFPNNYPQYSRFAWNITVSNGYIIELTFHYFQLEPGHYSSCYAPRARVTITNFATNNNYYSIRFCGQSLPPPVYSVGNSIQVIFTSLSNHYSGFNATYRAIRACPNMATVNDTSGVLTSPYYPRTYPSSKNCSWKITASKGERIVLIIEEIHILECGSSCTCDYLQIQNGLSSDGISGRRRCISRRDRGIVYYSTKDVLRVTFVSDSHTYSGYRGFKATYIKIKYDAVTAGRASGTNLHGLAGLIASPNFPNKYPQYSRCAWNITVPNGYIIELTFHYFQLEPYQYSPCYGYTHGARVAITNVNATNNIYYRIMLCGQSLPHPVYSVGNSIQVIFTSLSKQYSGFNATYRAITVCPNMTTLNETSGVLTSPYYPRTYPSNVKCSWIITASKGEHIVFVIKDIYIRDCGSSCTCDYLQIENGSSSDGISGRRRCRNYKDRGIVYHSTKDVLRVTFVSDNFTHWGYRGFKATYMKVKYDAVTAGCSSGTNLHGLAGLIASPNFPNKYPQYSRCAWNITVPNGYIIELTFHYFQLEPYQYSPCYGYTHGARVAITNVATNNNYHLFMLCGQSLPHPVYSVGNSIQVIFTSLSKQYPGFNATYKAIEVCPNMTALNETSGVLTSPHYPRSYPSSFPFSKNCSWKITASKEERIVFVIEDIDIRECGSSCTCDYLQIQNGSSSDGLSGRRRCRNYKDRGIVYYSTKDVLRVMFFSAGRIYWRYRGFKATYIKVKYDAVAAGCATGTNLHGIAGFIASPNFPNNYPQYSWCAWNITVPKGYIIKLSFLHFQLEPGHHSRCYHDALGARVAITNVATNRIMLCGQSLPPPVYSVRNSIQVIFTSLRKQYSGFNATFRAITYESVCPNMATLNETSGVLTSPYYPRTYPSSANCSWKITASKGERIVLVIEEIHIRECGSSCTCDYLQIQNGLSSDGISGRRRCRYYNDRGIVYYLTKDVLRVTFVSDSRTSSWYGGFNATYIKVKYDAVTAGCATGTNLHGLAGLIASPNFPNNYPQYSRCAWNITVPKGYIIELTFHYFQLEPYQSMSSSCYYGAPGARVSITNVATNNNYHPFMLCGQSRPHPVYSVGNSVQVIFTSLSKQYSGFNATYRAITYESVCPNMATLNETSGVLTSPYYPRTYPSGKNCSWKITASKGERIVLVIEDISIRGCDSSCTCDYLQIENGSSSDGISGRRRCRYWKYRGIVYYSTKDVLRVTFVSGSRTFSWYRGFKATYIKVKYDAVTAGCPTGKNLHGLAGFIASPNFPNKYPQYSRCAWNITVPSGYFIKVTFHYFQLEPYQNSPCYYDAPGARVTITNVATNNNYHPFMLCGQSLPHPVYSVGNSAQLIFTSLSKQYSGFHATYRAMNNDSDPVKPSPILDENIGQTEVIVEFINKKTLGNGNPVGYFQIIVLQLTEGQEPGSSANRIYEIIDRKYEDQVEGQPYITAEFGRDESRTVFTVGDEKYYSRSAITEAKRKRKDTSGFTKYLNGKLEGNTEYVVFQRSFDKDSGYEDQGFVQFTTKAFQFDGTESSKLKTKSKFPTVNAIMVGVVLFVVLGITATCIVWCRCHQGYEMRQRNDFSPQDIMEMSANINRSAEPSVKKHMESNDDITSAFTGNCYDNDVNVSEEGFY</sequence>
<feature type="domain" description="CUB" evidence="5">
    <location>
        <begin position="922"/>
        <end position="1041"/>
    </location>
</feature>
<dbReference type="EMBL" id="CALNXK010000429">
    <property type="protein sequence ID" value="CAH3185499.1"/>
    <property type="molecule type" value="Genomic_DNA"/>
</dbReference>
<keyword evidence="7" id="KW-1185">Reference proteome</keyword>
<reference evidence="6 7" key="1">
    <citation type="submission" date="2022-05" db="EMBL/GenBank/DDBJ databases">
        <authorList>
            <consortium name="Genoscope - CEA"/>
            <person name="William W."/>
        </authorList>
    </citation>
    <scope>NUCLEOTIDE SEQUENCE [LARGE SCALE GENOMIC DNA]</scope>
</reference>
<dbReference type="PANTHER" id="PTHR24251">
    <property type="entry name" value="OVOCHYMASE-RELATED"/>
    <property type="match status" value="1"/>
</dbReference>
<dbReference type="Gene3D" id="2.60.120.290">
    <property type="entry name" value="Spermadhesin, CUB domain"/>
    <property type="match status" value="14"/>
</dbReference>
<feature type="domain" description="CUB" evidence="5">
    <location>
        <begin position="1425"/>
        <end position="1546"/>
    </location>
</feature>
<feature type="transmembrane region" description="Helical" evidence="4">
    <location>
        <begin position="1978"/>
        <end position="1999"/>
    </location>
</feature>
<gene>
    <name evidence="6" type="ORF">PLOB_00032645</name>
</gene>
<proteinExistence type="predicted"/>
<evidence type="ECO:0000256" key="3">
    <source>
        <dbReference type="PROSITE-ProRule" id="PRU00059"/>
    </source>
</evidence>
<feature type="domain" description="CUB" evidence="5">
    <location>
        <begin position="1682"/>
        <end position="1799"/>
    </location>
</feature>
<feature type="domain" description="CUB" evidence="5">
    <location>
        <begin position="1552"/>
        <end position="1671"/>
    </location>
</feature>
<dbReference type="CDD" id="cd00041">
    <property type="entry name" value="CUB"/>
    <property type="match status" value="14"/>
</dbReference>
<dbReference type="Pfam" id="PF00431">
    <property type="entry name" value="CUB"/>
    <property type="match status" value="14"/>
</dbReference>
<evidence type="ECO:0000313" key="6">
    <source>
        <dbReference type="EMBL" id="CAH3185499.1"/>
    </source>
</evidence>
<feature type="domain" description="CUB" evidence="5">
    <location>
        <begin position="673"/>
        <end position="791"/>
    </location>
</feature>
<dbReference type="PANTHER" id="PTHR24251:SF37">
    <property type="entry name" value="CUB DOMAIN-CONTAINING PROTEIN"/>
    <property type="match status" value="1"/>
</dbReference>
<protein>
    <recommendedName>
        <fullName evidence="5">CUB domain-containing protein</fullName>
    </recommendedName>
</protein>
<evidence type="ECO:0000259" key="5">
    <source>
        <dbReference type="PROSITE" id="PS01180"/>
    </source>
</evidence>
<evidence type="ECO:0000256" key="1">
    <source>
        <dbReference type="ARBA" id="ARBA00022737"/>
    </source>
</evidence>
<feature type="domain" description="CUB" evidence="5">
    <location>
        <begin position="1297"/>
        <end position="1416"/>
    </location>
</feature>
<feature type="domain" description="CUB" evidence="5">
    <location>
        <begin position="423"/>
        <end position="540"/>
    </location>
</feature>
<evidence type="ECO:0000256" key="2">
    <source>
        <dbReference type="ARBA" id="ARBA00023157"/>
    </source>
</evidence>
<keyword evidence="4" id="KW-1133">Transmembrane helix</keyword>
<evidence type="ECO:0000256" key="4">
    <source>
        <dbReference type="SAM" id="Phobius"/>
    </source>
</evidence>
<dbReference type="SUPFAM" id="SSF49854">
    <property type="entry name" value="Spermadhesin, CUB domain"/>
    <property type="match status" value="14"/>
</dbReference>
<feature type="domain" description="CUB" evidence="5">
    <location>
        <begin position="1044"/>
        <end position="1167"/>
    </location>
</feature>
<dbReference type="InterPro" id="IPR035914">
    <property type="entry name" value="Sperma_CUB_dom_sf"/>
</dbReference>
<dbReference type="Proteomes" id="UP001159405">
    <property type="component" value="Unassembled WGS sequence"/>
</dbReference>
<dbReference type="PROSITE" id="PS01180">
    <property type="entry name" value="CUB"/>
    <property type="match status" value="14"/>
</dbReference>
<comment type="caution">
    <text evidence="6">The sequence shown here is derived from an EMBL/GenBank/DDBJ whole genome shotgun (WGS) entry which is preliminary data.</text>
</comment>
<feature type="domain" description="CUB" evidence="5">
    <location>
        <begin position="43"/>
        <end position="163"/>
    </location>
</feature>
<feature type="domain" description="CUB" evidence="5">
    <location>
        <begin position="172"/>
        <end position="292"/>
    </location>
</feature>
<keyword evidence="1" id="KW-0677">Repeat</keyword>
<keyword evidence="4" id="KW-0812">Transmembrane</keyword>
<accession>A0ABN8S244</accession>
<dbReference type="InterPro" id="IPR000859">
    <property type="entry name" value="CUB_dom"/>
</dbReference>
<keyword evidence="4" id="KW-0472">Membrane</keyword>